<evidence type="ECO:0000313" key="6">
    <source>
        <dbReference type="Proteomes" id="UP001174156"/>
    </source>
</evidence>
<dbReference type="GO" id="GO:0003677">
    <property type="term" value="F:DNA binding"/>
    <property type="evidence" value="ECO:0007669"/>
    <property type="project" value="UniProtKB-KW"/>
</dbReference>
<dbReference type="Proteomes" id="UP001174156">
    <property type="component" value="Unassembled WGS sequence"/>
</dbReference>
<evidence type="ECO:0000313" key="5">
    <source>
        <dbReference type="Proteomes" id="UP000051322"/>
    </source>
</evidence>
<dbReference type="Proteomes" id="UP000051322">
    <property type="component" value="Unassembled WGS sequence"/>
</dbReference>
<reference evidence="4 6" key="2">
    <citation type="journal article" date="2023" name="Nat. Commun.">
        <title>Genomic dissection of endemic carbapenem resistance reveals metallo-beta-lactamase dissemination through clonal, plasmid and integron transfer.</title>
        <authorList>
            <person name="Macesic N."/>
            <person name="Hawkey J."/>
            <person name="Vezina B."/>
            <person name="Wisniewski J.A."/>
            <person name="Cottingham H."/>
            <person name="Blakeway L.V."/>
            <person name="Harshegyi T."/>
            <person name="Pragastis K."/>
            <person name="Badoordeen G.Z."/>
            <person name="Dennison A."/>
            <person name="Spelman D.W."/>
            <person name="Jenney A.W.J."/>
            <person name="Peleg A.Y."/>
        </authorList>
    </citation>
    <scope>NUCLEOTIDE SEQUENCE [LARGE SCALE GENOMIC DNA]</scope>
    <source>
        <strain evidence="4 6">CPO519</strain>
    </source>
</reference>
<dbReference type="EMBL" id="LLFE01000196">
    <property type="protein sequence ID" value="KQD10113.1"/>
    <property type="molecule type" value="Genomic_DNA"/>
</dbReference>
<organism evidence="4 6">
    <name type="scientific">Acinetobacter baumannii</name>
    <dbReference type="NCBI Taxonomy" id="470"/>
    <lineage>
        <taxon>Bacteria</taxon>
        <taxon>Pseudomonadati</taxon>
        <taxon>Pseudomonadota</taxon>
        <taxon>Gammaproteobacteria</taxon>
        <taxon>Moraxellales</taxon>
        <taxon>Moraxellaceae</taxon>
        <taxon>Acinetobacter</taxon>
        <taxon>Acinetobacter calcoaceticus/baumannii complex</taxon>
    </lineage>
</organism>
<name>A0A0Q1V676_ACIBA</name>
<comment type="caution">
    <text evidence="4">The sequence shown here is derived from an EMBL/GenBank/DDBJ whole genome shotgun (WGS) entry which is preliminary data.</text>
</comment>
<dbReference type="PROSITE" id="PS51301">
    <property type="entry name" value="KILA_N"/>
    <property type="match status" value="1"/>
</dbReference>
<dbReference type="InterPro" id="IPR017880">
    <property type="entry name" value="KilA_N"/>
</dbReference>
<dbReference type="EMBL" id="JARTMM010000003">
    <property type="protein sequence ID" value="MDK4880438.1"/>
    <property type="molecule type" value="Genomic_DNA"/>
</dbReference>
<gene>
    <name evidence="2" type="ORF">APD06_09295</name>
    <name evidence="4" type="ORF">P9867_012455</name>
    <name evidence="3" type="ORF">P9867_01545</name>
</gene>
<evidence type="ECO:0000313" key="4">
    <source>
        <dbReference type="EMBL" id="MEC5497256.1"/>
    </source>
</evidence>
<reference evidence="4" key="4">
    <citation type="submission" date="2024-01" db="EMBL/GenBank/DDBJ databases">
        <authorList>
            <person name="Macesic N."/>
        </authorList>
    </citation>
    <scope>NUCLEOTIDE SEQUENCE</scope>
    <source>
        <strain evidence="4">CPO519</strain>
    </source>
</reference>
<feature type="domain" description="KilA-N" evidence="1">
    <location>
        <begin position="32"/>
        <end position="149"/>
    </location>
</feature>
<dbReference type="RefSeq" id="WP_000835644.1">
    <property type="nucleotide sequence ID" value="NZ_CAJHHB010000028.1"/>
</dbReference>
<accession>A0A0Q1V676</accession>
<dbReference type="EMBL" id="JARTMM020000001">
    <property type="protein sequence ID" value="MEC5497256.1"/>
    <property type="molecule type" value="Genomic_DNA"/>
</dbReference>
<keyword evidence="2" id="KW-0238">DNA-binding</keyword>
<reference evidence="3" key="3">
    <citation type="submission" date="2023-01" db="EMBL/GenBank/DDBJ databases">
        <title>Genomic dissection of endemic carbapenem resistance: metallo-beta-lactamase gene dissemination through clonal, plasmid and integron transfer pathways.</title>
        <authorList>
            <person name="Macesic N."/>
        </authorList>
    </citation>
    <scope>NUCLEOTIDE SEQUENCE</scope>
    <source>
        <strain evidence="3">CPO519</strain>
    </source>
</reference>
<protein>
    <submittedName>
        <fullName evidence="2">DNA-binding protein</fullName>
    </submittedName>
    <submittedName>
        <fullName evidence="4">KilA-N domain-containing protein</fullName>
    </submittedName>
</protein>
<reference evidence="2 5" key="1">
    <citation type="submission" date="2015-10" db="EMBL/GenBank/DDBJ databases">
        <title>The utility of whole genome sequencing in characterizing Acinetobacter epidemiology and analyzing hospital outbreaks.</title>
        <authorList>
            <person name="Ozer E.A."/>
            <person name="Fitzpatrick M.A."/>
            <person name="Hauser A.R."/>
        </authorList>
    </citation>
    <scope>NUCLEOTIDE SEQUENCE [LARGE SCALE GENOMIC DNA]</scope>
    <source>
        <strain evidence="2 5">ABBL059</strain>
    </source>
</reference>
<sequence>MKSIGNKKAHDLGGQGLIDVAIYRKDNMSNLTQNFLNPNNKPLVIGEFTIRQDEDGRYCLNDLHKASGDLAKHKPANFLRNEQTQELIKEIDSFSNMRSSENDHPSNMRSAVKVVNGVGTFGVKELVYAYAMWISPKFHLMVIRAYDSLVMEWLLNGKQTISPEQAGILYNIVHTRAKGNKNLIVQMWSRLKNHFKYSASYRELRAIHFEDAKHYLEVMDLKAKPEEKKPQDPLFDKDAYELVRKLTEAVIIENDEIVPVLLAVKMLDVKKFAYYSHLVVKANEAARDIARLLDFRNLQNEPLIDANCSVIAMSNGQRFLARPNWFNCPA</sequence>
<dbReference type="SMART" id="SM01252">
    <property type="entry name" value="KilA-N"/>
    <property type="match status" value="1"/>
</dbReference>
<evidence type="ECO:0000259" key="1">
    <source>
        <dbReference type="PROSITE" id="PS51301"/>
    </source>
</evidence>
<dbReference type="AlphaFoldDB" id="A0A0Q1V676"/>
<evidence type="ECO:0000313" key="2">
    <source>
        <dbReference type="EMBL" id="KQD10113.1"/>
    </source>
</evidence>
<dbReference type="Pfam" id="PF04383">
    <property type="entry name" value="KilA-N"/>
    <property type="match status" value="1"/>
</dbReference>
<dbReference type="InterPro" id="IPR018004">
    <property type="entry name" value="KilA/APSES_HTH"/>
</dbReference>
<proteinExistence type="predicted"/>
<evidence type="ECO:0000313" key="3">
    <source>
        <dbReference type="EMBL" id="MDK4880438.1"/>
    </source>
</evidence>